<protein>
    <submittedName>
        <fullName evidence="1">Uncharacterized protein</fullName>
    </submittedName>
</protein>
<evidence type="ECO:0000313" key="1">
    <source>
        <dbReference type="EMBL" id="KAK7373553.1"/>
    </source>
</evidence>
<gene>
    <name evidence="1" type="ORF">VNO80_06967</name>
</gene>
<proteinExistence type="predicted"/>
<accession>A0AAN9NPQ3</accession>
<name>A0AAN9NPQ3_PHACN</name>
<organism evidence="1 2">
    <name type="scientific">Phaseolus coccineus</name>
    <name type="common">Scarlet runner bean</name>
    <name type="synonym">Phaseolus multiflorus</name>
    <dbReference type="NCBI Taxonomy" id="3886"/>
    <lineage>
        <taxon>Eukaryota</taxon>
        <taxon>Viridiplantae</taxon>
        <taxon>Streptophyta</taxon>
        <taxon>Embryophyta</taxon>
        <taxon>Tracheophyta</taxon>
        <taxon>Spermatophyta</taxon>
        <taxon>Magnoliopsida</taxon>
        <taxon>eudicotyledons</taxon>
        <taxon>Gunneridae</taxon>
        <taxon>Pentapetalae</taxon>
        <taxon>rosids</taxon>
        <taxon>fabids</taxon>
        <taxon>Fabales</taxon>
        <taxon>Fabaceae</taxon>
        <taxon>Papilionoideae</taxon>
        <taxon>50 kb inversion clade</taxon>
        <taxon>NPAAA clade</taxon>
        <taxon>indigoferoid/millettioid clade</taxon>
        <taxon>Phaseoleae</taxon>
        <taxon>Phaseolus</taxon>
    </lineage>
</organism>
<sequence length="150" mass="17119">MLHPARNHGLHGPHSWQAAWVKLPLYSSPPRGSISCTRYYAKTMYPSFLINPTLTFSLHFYSPPTPAYIHLHFTTFLQCCTHVPRGPVIAFLHVDCWIRTRVVFVSFSDNISRKREHVGSINNFKVLAVITEPGLPAVHWAHRTGFSLKL</sequence>
<evidence type="ECO:0000313" key="2">
    <source>
        <dbReference type="Proteomes" id="UP001374584"/>
    </source>
</evidence>
<dbReference type="Proteomes" id="UP001374584">
    <property type="component" value="Unassembled WGS sequence"/>
</dbReference>
<dbReference type="EMBL" id="JAYMYR010000003">
    <property type="protein sequence ID" value="KAK7373553.1"/>
    <property type="molecule type" value="Genomic_DNA"/>
</dbReference>
<dbReference type="AlphaFoldDB" id="A0AAN9NPQ3"/>
<comment type="caution">
    <text evidence="1">The sequence shown here is derived from an EMBL/GenBank/DDBJ whole genome shotgun (WGS) entry which is preliminary data.</text>
</comment>
<reference evidence="1 2" key="1">
    <citation type="submission" date="2024-01" db="EMBL/GenBank/DDBJ databases">
        <title>The genomes of 5 underutilized Papilionoideae crops provide insights into root nodulation and disease resistanc.</title>
        <authorList>
            <person name="Jiang F."/>
        </authorList>
    </citation>
    <scope>NUCLEOTIDE SEQUENCE [LARGE SCALE GENOMIC DNA]</scope>
    <source>
        <strain evidence="1">JINMINGXINNONG_FW02</strain>
        <tissue evidence="1">Leaves</tissue>
    </source>
</reference>
<keyword evidence="2" id="KW-1185">Reference proteome</keyword>